<dbReference type="Pfam" id="PF17917">
    <property type="entry name" value="RT_RNaseH"/>
    <property type="match status" value="1"/>
</dbReference>
<keyword evidence="4" id="KW-0540">Nuclease</keyword>
<dbReference type="GO" id="GO:0004519">
    <property type="term" value="F:endonuclease activity"/>
    <property type="evidence" value="ECO:0007669"/>
    <property type="project" value="UniProtKB-KW"/>
</dbReference>
<accession>A0A9N7RBR3</accession>
<feature type="region of interest" description="Disordered" evidence="8">
    <location>
        <begin position="203"/>
        <end position="235"/>
    </location>
</feature>
<dbReference type="InterPro" id="IPR000477">
    <property type="entry name" value="RT_dom"/>
</dbReference>
<feature type="non-terminal residue" evidence="11">
    <location>
        <position position="1077"/>
    </location>
</feature>
<dbReference type="CDD" id="cd01647">
    <property type="entry name" value="RT_LTR"/>
    <property type="match status" value="1"/>
</dbReference>
<dbReference type="Gene3D" id="1.10.340.70">
    <property type="match status" value="1"/>
</dbReference>
<keyword evidence="1" id="KW-0645">Protease</keyword>
<name>A0A9N7RBR3_STRHE</name>
<evidence type="ECO:0000256" key="6">
    <source>
        <dbReference type="ARBA" id="ARBA00022801"/>
    </source>
</evidence>
<dbReference type="OrthoDB" id="6754705at2759"/>
<keyword evidence="5" id="KW-0255">Endonuclease</keyword>
<reference evidence="11" key="1">
    <citation type="submission" date="2019-12" db="EMBL/GenBank/DDBJ databases">
        <authorList>
            <person name="Scholes J."/>
        </authorList>
    </citation>
    <scope>NUCLEOTIDE SEQUENCE</scope>
</reference>
<dbReference type="CDD" id="cd09274">
    <property type="entry name" value="RNase_HI_RT_Ty3"/>
    <property type="match status" value="1"/>
</dbReference>
<dbReference type="FunFam" id="3.30.70.270:FF:000020">
    <property type="entry name" value="Transposon Tf2-6 polyprotein-like Protein"/>
    <property type="match status" value="1"/>
</dbReference>
<dbReference type="InterPro" id="IPR043502">
    <property type="entry name" value="DNA/RNA_pol_sf"/>
</dbReference>
<evidence type="ECO:0000256" key="1">
    <source>
        <dbReference type="ARBA" id="ARBA00022670"/>
    </source>
</evidence>
<evidence type="ECO:0000256" key="3">
    <source>
        <dbReference type="ARBA" id="ARBA00022695"/>
    </source>
</evidence>
<keyword evidence="2" id="KW-0808">Transferase</keyword>
<dbReference type="GO" id="GO:0006508">
    <property type="term" value="P:proteolysis"/>
    <property type="evidence" value="ECO:0007669"/>
    <property type="project" value="UniProtKB-KW"/>
</dbReference>
<evidence type="ECO:0000256" key="8">
    <source>
        <dbReference type="SAM" id="MobiDB-lite"/>
    </source>
</evidence>
<dbReference type="GO" id="GO:0003964">
    <property type="term" value="F:RNA-directed DNA polymerase activity"/>
    <property type="evidence" value="ECO:0007669"/>
    <property type="project" value="UniProtKB-KW"/>
</dbReference>
<dbReference type="InterPro" id="IPR043128">
    <property type="entry name" value="Rev_trsase/Diguanyl_cyclase"/>
</dbReference>
<dbReference type="Pfam" id="PF17921">
    <property type="entry name" value="Integrase_H2C2"/>
    <property type="match status" value="1"/>
</dbReference>
<dbReference type="PROSITE" id="PS50878">
    <property type="entry name" value="RT_POL"/>
    <property type="match status" value="1"/>
</dbReference>
<dbReference type="AlphaFoldDB" id="A0A9N7RBR3"/>
<evidence type="ECO:0000259" key="10">
    <source>
        <dbReference type="PROSITE" id="PS50994"/>
    </source>
</evidence>
<evidence type="ECO:0000256" key="4">
    <source>
        <dbReference type="ARBA" id="ARBA00022722"/>
    </source>
</evidence>
<dbReference type="GO" id="GO:0008233">
    <property type="term" value="F:peptidase activity"/>
    <property type="evidence" value="ECO:0007669"/>
    <property type="project" value="UniProtKB-KW"/>
</dbReference>
<feature type="domain" description="Integrase catalytic" evidence="10">
    <location>
        <begin position="965"/>
        <end position="1077"/>
    </location>
</feature>
<organism evidence="11 12">
    <name type="scientific">Striga hermonthica</name>
    <name type="common">Purple witchweed</name>
    <name type="synonym">Buchnera hermonthica</name>
    <dbReference type="NCBI Taxonomy" id="68872"/>
    <lineage>
        <taxon>Eukaryota</taxon>
        <taxon>Viridiplantae</taxon>
        <taxon>Streptophyta</taxon>
        <taxon>Embryophyta</taxon>
        <taxon>Tracheophyta</taxon>
        <taxon>Spermatophyta</taxon>
        <taxon>Magnoliopsida</taxon>
        <taxon>eudicotyledons</taxon>
        <taxon>Gunneridae</taxon>
        <taxon>Pentapetalae</taxon>
        <taxon>asterids</taxon>
        <taxon>lamiids</taxon>
        <taxon>Lamiales</taxon>
        <taxon>Orobanchaceae</taxon>
        <taxon>Buchnereae</taxon>
        <taxon>Striga</taxon>
    </lineage>
</organism>
<dbReference type="Gene3D" id="3.30.70.270">
    <property type="match status" value="2"/>
</dbReference>
<dbReference type="PANTHER" id="PTHR37984">
    <property type="entry name" value="PROTEIN CBG26694"/>
    <property type="match status" value="1"/>
</dbReference>
<gene>
    <name evidence="11" type="ORF">SHERM_20192</name>
</gene>
<keyword evidence="6" id="KW-0378">Hydrolase</keyword>
<feature type="compositionally biased region" description="Basic and acidic residues" evidence="8">
    <location>
        <begin position="203"/>
        <end position="224"/>
    </location>
</feature>
<dbReference type="InterPro" id="IPR050951">
    <property type="entry name" value="Retrovirus_Pol_polyprotein"/>
</dbReference>
<dbReference type="GO" id="GO:0015074">
    <property type="term" value="P:DNA integration"/>
    <property type="evidence" value="ECO:0007669"/>
    <property type="project" value="InterPro"/>
</dbReference>
<dbReference type="PANTHER" id="PTHR37984:SF5">
    <property type="entry name" value="PROTEIN NYNRIN-LIKE"/>
    <property type="match status" value="1"/>
</dbReference>
<dbReference type="SUPFAM" id="SSF53098">
    <property type="entry name" value="Ribonuclease H-like"/>
    <property type="match status" value="1"/>
</dbReference>
<keyword evidence="7" id="KW-0695">RNA-directed DNA polymerase</keyword>
<dbReference type="Proteomes" id="UP001153555">
    <property type="component" value="Unassembled WGS sequence"/>
</dbReference>
<evidence type="ECO:0000256" key="2">
    <source>
        <dbReference type="ARBA" id="ARBA00022679"/>
    </source>
</evidence>
<comment type="caution">
    <text evidence="11">The sequence shown here is derived from an EMBL/GenBank/DDBJ whole genome shotgun (WGS) entry which is preliminary data.</text>
</comment>
<dbReference type="SUPFAM" id="SSF56672">
    <property type="entry name" value="DNA/RNA polymerases"/>
    <property type="match status" value="1"/>
</dbReference>
<dbReference type="InterPro" id="IPR041588">
    <property type="entry name" value="Integrase_H2C2"/>
</dbReference>
<feature type="domain" description="Reverse transcriptase" evidence="9">
    <location>
        <begin position="416"/>
        <end position="595"/>
    </location>
</feature>
<dbReference type="InterPro" id="IPR001584">
    <property type="entry name" value="Integrase_cat-core"/>
</dbReference>
<keyword evidence="3" id="KW-0548">Nucleotidyltransferase</keyword>
<dbReference type="PROSITE" id="PS50994">
    <property type="entry name" value="INTEGRASE"/>
    <property type="match status" value="1"/>
</dbReference>
<dbReference type="Pfam" id="PF00078">
    <property type="entry name" value="RVT_1"/>
    <property type="match status" value="1"/>
</dbReference>
<keyword evidence="12" id="KW-1185">Reference proteome</keyword>
<dbReference type="EMBL" id="CACSLK010024474">
    <property type="protein sequence ID" value="CAA0822966.1"/>
    <property type="molecule type" value="Genomic_DNA"/>
</dbReference>
<evidence type="ECO:0000259" key="9">
    <source>
        <dbReference type="PROSITE" id="PS50878"/>
    </source>
</evidence>
<dbReference type="Gene3D" id="3.10.10.10">
    <property type="entry name" value="HIV Type 1 Reverse Transcriptase, subunit A, domain 1"/>
    <property type="match status" value="1"/>
</dbReference>
<dbReference type="GO" id="GO:0003676">
    <property type="term" value="F:nucleic acid binding"/>
    <property type="evidence" value="ECO:0007669"/>
    <property type="project" value="InterPro"/>
</dbReference>
<evidence type="ECO:0000313" key="11">
    <source>
        <dbReference type="EMBL" id="CAA0822966.1"/>
    </source>
</evidence>
<proteinExistence type="predicted"/>
<evidence type="ECO:0000313" key="12">
    <source>
        <dbReference type="Proteomes" id="UP001153555"/>
    </source>
</evidence>
<protein>
    <submittedName>
        <fullName evidence="11">Uncharacterized mitochondrial protein AtMg00860</fullName>
    </submittedName>
</protein>
<evidence type="ECO:0000256" key="7">
    <source>
        <dbReference type="ARBA" id="ARBA00022918"/>
    </source>
</evidence>
<dbReference type="Gene3D" id="3.10.20.370">
    <property type="match status" value="1"/>
</dbReference>
<feature type="non-terminal residue" evidence="11">
    <location>
        <position position="1"/>
    </location>
</feature>
<dbReference type="InterPro" id="IPR041373">
    <property type="entry name" value="RT_RNaseH"/>
</dbReference>
<dbReference type="Gene3D" id="3.30.420.10">
    <property type="entry name" value="Ribonuclease H-like superfamily/Ribonuclease H"/>
    <property type="match status" value="1"/>
</dbReference>
<dbReference type="InterPro" id="IPR012337">
    <property type="entry name" value="RNaseH-like_sf"/>
</dbReference>
<sequence length="1077" mass="120629">RLRPSSSLATRTTFSGHDTSSCSLGGLNMVRYEPQSISPSSTFDFWHNNPASKFQGPISASVKTLDASGADFGINGMNKFIRSLLPPDPFPQRRLNMHITDTPHNGRRKCINNLNLHPGELLDKTALLSNNILGDRSTAIGRDARLLGNGHAGHGGCASGADAIGGLGQRGLRKAAAHAREKVGDGEERAMARECGASTEVLGREGLGEEDSTHARGMSDRRAAQDNGARAGKACADPVRTGLGLGDGERAGGSDARDAARGWTAGAIGAAWETSAQVAACNIPIFYRYKLCFSSEIITLSIIIFGINYFQSRLPKFIFDGPFTFEIILVIKHYGSCQGYLVSMVSDEVDERVPERVSIVCEYLDVFPDDLPGGTPDRQVEFTIDLIPGAGPVSKAPYRMAPKELQDLKAQIQELLKLGFIHPSVSSWGAPVLFVKKKDGSMHMCIDDRELNALTVNNKYPLPRIEDLFDQLRGASVFSKIDLRSGYHQLKIRESDISKTAFRTRYGHYEFVVMPFGLSNAPAVFMDLMNRVFHPFLDQFVIVFIDDILVYSRDIDQHKEHLRIVLETLRREKLYAKLSKCEFWLNCVAFLGHIVTARGIEVDPSNIDAVSKRDTPRSAADVRSFLGLAGYYRRFIEGFSKIAQPLTNLTKKAVRFDWSSQCEESFQELKRRLTTAPVLSLPDPTLEFTIYSAASKMGLGCVLMQQGKVVAYASRQLKPLEQNYPTHDLELAAVVHALKIWRHYLYGGKCEIFTDHKSLKYIFTQKELNMRQHRWLELVKDYDCTISYHPGKANVVADALSRRSYGQLSCLFTRQDVLLREFERLQLEAVESTSTAGGVLASLVVGPTLRERIVAEQPNDRFLCRMRELSAAGRVGGFAVASDGALVFEGRFCVPRVWELRREILREAHSAPYTIHPGSTKMYQDLKKSFWWRGMKRQVAKFVDGCLVCQQVKAERQKPRGLLQPLEVPLWKWECITMDFLVGLPKSRSGYDSIWVIVDRLTKSAHFLPVRTTMKASDYVELFVKEIVKLHGMPVEIVSDRDAKFTSQFWRTLHRAMGTRLEFSTAFHPETDGQSER</sequence>
<dbReference type="InterPro" id="IPR036397">
    <property type="entry name" value="RNaseH_sf"/>
</dbReference>
<evidence type="ECO:0000256" key="5">
    <source>
        <dbReference type="ARBA" id="ARBA00022759"/>
    </source>
</evidence>
<dbReference type="FunFam" id="3.10.10.10:FF:000007">
    <property type="entry name" value="Retrovirus-related Pol polyprotein from transposon 17.6-like Protein"/>
    <property type="match status" value="1"/>
</dbReference>